<evidence type="ECO:0000313" key="2">
    <source>
        <dbReference type="Proteomes" id="UP000228809"/>
    </source>
</evidence>
<comment type="caution">
    <text evidence="1">The sequence shown here is derived from an EMBL/GenBank/DDBJ whole genome shotgun (WGS) entry which is preliminary data.</text>
</comment>
<organism evidence="1 2">
    <name type="scientific">Candidatus Kaiserbacteria bacterium CG10_big_fil_rev_8_21_14_0_10_49_17</name>
    <dbReference type="NCBI Taxonomy" id="1974609"/>
    <lineage>
        <taxon>Bacteria</taxon>
        <taxon>Candidatus Kaiseribacteriota</taxon>
    </lineage>
</organism>
<proteinExistence type="predicted"/>
<reference evidence="2" key="1">
    <citation type="submission" date="2017-09" db="EMBL/GenBank/DDBJ databases">
        <title>Depth-based differentiation of microbial function through sediment-hosted aquifers and enrichment of novel symbionts in the deep terrestrial subsurface.</title>
        <authorList>
            <person name="Probst A.J."/>
            <person name="Ladd B."/>
            <person name="Jarett J.K."/>
            <person name="Geller-Mcgrath D.E."/>
            <person name="Sieber C.M.K."/>
            <person name="Emerson J.B."/>
            <person name="Anantharaman K."/>
            <person name="Thomas B.C."/>
            <person name="Malmstrom R."/>
            <person name="Stieglmeier M."/>
            <person name="Klingl A."/>
            <person name="Woyke T."/>
            <person name="Ryan C.M."/>
            <person name="Banfield J.F."/>
        </authorList>
    </citation>
    <scope>NUCLEOTIDE SEQUENCE [LARGE SCALE GENOMIC DNA]</scope>
</reference>
<accession>A0A2M6WE12</accession>
<gene>
    <name evidence="1" type="ORF">COU17_02505</name>
</gene>
<evidence type="ECO:0008006" key="3">
    <source>
        <dbReference type="Google" id="ProtNLM"/>
    </source>
</evidence>
<dbReference type="InterPro" id="IPR008972">
    <property type="entry name" value="Cupredoxin"/>
</dbReference>
<dbReference type="Gene3D" id="2.60.40.420">
    <property type="entry name" value="Cupredoxins - blue copper proteins"/>
    <property type="match status" value="1"/>
</dbReference>
<evidence type="ECO:0000313" key="1">
    <source>
        <dbReference type="EMBL" id="PIT91022.1"/>
    </source>
</evidence>
<sequence length="161" mass="17834">MRTLIAIVVLFIIAGGGYFLYANQAQAPTQEADQAMMDDTMSTTTDSAMMDEEPMGDPIFHALISYTNDGFDPAEVTIKKGETVRFVNNSDRDTWPASAIHPTHSIYPEKTDADCLGSAFDACRPLKAGEFWEFTFNEAGEWGFHDHLQASDRGKVIVTEE</sequence>
<dbReference type="Proteomes" id="UP000228809">
    <property type="component" value="Unassembled WGS sequence"/>
</dbReference>
<protein>
    <recommendedName>
        <fullName evidence="3">EfeO-type cupredoxin-like domain-containing protein</fullName>
    </recommendedName>
</protein>
<name>A0A2M6WE12_9BACT</name>
<dbReference type="AlphaFoldDB" id="A0A2M6WE12"/>
<dbReference type="SUPFAM" id="SSF49503">
    <property type="entry name" value="Cupredoxins"/>
    <property type="match status" value="1"/>
</dbReference>
<dbReference type="EMBL" id="PFBJ01000013">
    <property type="protein sequence ID" value="PIT91022.1"/>
    <property type="molecule type" value="Genomic_DNA"/>
</dbReference>